<protein>
    <submittedName>
        <fullName evidence="4">TetR/AcrR family transcriptional regulator</fullName>
    </submittedName>
</protein>
<comment type="caution">
    <text evidence="4">The sequence shown here is derived from an EMBL/GenBank/DDBJ whole genome shotgun (WGS) entry which is preliminary data.</text>
</comment>
<dbReference type="InterPro" id="IPR023772">
    <property type="entry name" value="DNA-bd_HTH_TetR-type_CS"/>
</dbReference>
<dbReference type="InterPro" id="IPR050109">
    <property type="entry name" value="HTH-type_TetR-like_transc_reg"/>
</dbReference>
<gene>
    <name evidence="4" type="ORF">GCM10009755_08810</name>
</gene>
<dbReference type="EMBL" id="BAAANO010000008">
    <property type="protein sequence ID" value="GAA2002379.1"/>
    <property type="molecule type" value="Genomic_DNA"/>
</dbReference>
<dbReference type="PROSITE" id="PS50977">
    <property type="entry name" value="HTH_TETR_2"/>
    <property type="match status" value="1"/>
</dbReference>
<dbReference type="InterPro" id="IPR009057">
    <property type="entry name" value="Homeodomain-like_sf"/>
</dbReference>
<evidence type="ECO:0000256" key="2">
    <source>
        <dbReference type="PROSITE-ProRule" id="PRU00335"/>
    </source>
</evidence>
<dbReference type="Pfam" id="PF00440">
    <property type="entry name" value="TetR_N"/>
    <property type="match status" value="1"/>
</dbReference>
<dbReference type="PROSITE" id="PS01081">
    <property type="entry name" value="HTH_TETR_1"/>
    <property type="match status" value="1"/>
</dbReference>
<dbReference type="Gene3D" id="1.10.357.10">
    <property type="entry name" value="Tetracycline Repressor, domain 2"/>
    <property type="match status" value="1"/>
</dbReference>
<dbReference type="Proteomes" id="UP001500755">
    <property type="component" value="Unassembled WGS sequence"/>
</dbReference>
<dbReference type="InterPro" id="IPR036271">
    <property type="entry name" value="Tet_transcr_reg_TetR-rel_C_sf"/>
</dbReference>
<keyword evidence="5" id="KW-1185">Reference proteome</keyword>
<keyword evidence="1 2" id="KW-0238">DNA-binding</keyword>
<name>A0ABN2T997_9MICO</name>
<feature type="domain" description="HTH tetR-type" evidence="3">
    <location>
        <begin position="13"/>
        <end position="73"/>
    </location>
</feature>
<feature type="DNA-binding region" description="H-T-H motif" evidence="2">
    <location>
        <begin position="36"/>
        <end position="55"/>
    </location>
</feature>
<dbReference type="InterPro" id="IPR001647">
    <property type="entry name" value="HTH_TetR"/>
</dbReference>
<evidence type="ECO:0000256" key="1">
    <source>
        <dbReference type="ARBA" id="ARBA00023125"/>
    </source>
</evidence>
<reference evidence="4 5" key="1">
    <citation type="journal article" date="2019" name="Int. J. Syst. Evol. Microbiol.">
        <title>The Global Catalogue of Microorganisms (GCM) 10K type strain sequencing project: providing services to taxonomists for standard genome sequencing and annotation.</title>
        <authorList>
            <consortium name="The Broad Institute Genomics Platform"/>
            <consortium name="The Broad Institute Genome Sequencing Center for Infectious Disease"/>
            <person name="Wu L."/>
            <person name="Ma J."/>
        </authorList>
    </citation>
    <scope>NUCLEOTIDE SEQUENCE [LARGE SCALE GENOMIC DNA]</scope>
    <source>
        <strain evidence="4 5">JCM 14546</strain>
    </source>
</reference>
<evidence type="ECO:0000313" key="5">
    <source>
        <dbReference type="Proteomes" id="UP001500755"/>
    </source>
</evidence>
<evidence type="ECO:0000259" key="3">
    <source>
        <dbReference type="PROSITE" id="PS50977"/>
    </source>
</evidence>
<dbReference type="RefSeq" id="WP_344307332.1">
    <property type="nucleotide sequence ID" value="NZ_BAAANO010000008.1"/>
</dbReference>
<dbReference type="PANTHER" id="PTHR30055">
    <property type="entry name" value="HTH-TYPE TRANSCRIPTIONAL REGULATOR RUTR"/>
    <property type="match status" value="1"/>
</dbReference>
<sequence length="215" mass="23374">MTTTGTPSRMPRAQRRAQLIRVATDVFAQSGYHMASMDEVASAAGVSKPVLYQHFASKKDLYIAVVDTAACMLDEVLRPALDLPDHRQRTEVAVAELLRFVSEHPAEYLTLHFRDNYEDEVRDRVTQSRNLFAERIAHVFSDAVGLPSTWAGSLGAVVVGMVDSAGLYLQENPQLDLEEYTAFVTTVLWNGLSAIYAGGGTGTATDGVGPPTAVE</sequence>
<accession>A0ABN2T997</accession>
<organism evidence="4 5">
    <name type="scientific">Brevibacterium samyangense</name>
    <dbReference type="NCBI Taxonomy" id="366888"/>
    <lineage>
        <taxon>Bacteria</taxon>
        <taxon>Bacillati</taxon>
        <taxon>Actinomycetota</taxon>
        <taxon>Actinomycetes</taxon>
        <taxon>Micrococcales</taxon>
        <taxon>Brevibacteriaceae</taxon>
        <taxon>Brevibacterium</taxon>
    </lineage>
</organism>
<proteinExistence type="predicted"/>
<dbReference type="PANTHER" id="PTHR30055:SF160">
    <property type="entry name" value="TRANSCRIPTIONAL REGULATORY PROTEIN (PROBABLY ASNC-FAMILY)-RELATED"/>
    <property type="match status" value="1"/>
</dbReference>
<dbReference type="SUPFAM" id="SSF48498">
    <property type="entry name" value="Tetracyclin repressor-like, C-terminal domain"/>
    <property type="match status" value="1"/>
</dbReference>
<dbReference type="SUPFAM" id="SSF46689">
    <property type="entry name" value="Homeodomain-like"/>
    <property type="match status" value="1"/>
</dbReference>
<evidence type="ECO:0000313" key="4">
    <source>
        <dbReference type="EMBL" id="GAA2002379.1"/>
    </source>
</evidence>
<dbReference type="PRINTS" id="PR00455">
    <property type="entry name" value="HTHTETR"/>
</dbReference>